<reference evidence="1 2" key="1">
    <citation type="journal article" date="2013" name="Antonie Van Leeuwenhoek">
        <title>Dongia rigui sp. nov., isolated from freshwater of a large wetland in Korea.</title>
        <authorList>
            <person name="Baik K.S."/>
            <person name="Hwang Y.M."/>
            <person name="Choi J.S."/>
            <person name="Kwon J."/>
            <person name="Seong C.N."/>
        </authorList>
    </citation>
    <scope>NUCLEOTIDE SEQUENCE [LARGE SCALE GENOMIC DNA]</scope>
    <source>
        <strain evidence="1 2">04SU4-P</strain>
    </source>
</reference>
<organism evidence="1 2">
    <name type="scientific">Dongia rigui</name>
    <dbReference type="NCBI Taxonomy" id="940149"/>
    <lineage>
        <taxon>Bacteria</taxon>
        <taxon>Pseudomonadati</taxon>
        <taxon>Pseudomonadota</taxon>
        <taxon>Alphaproteobacteria</taxon>
        <taxon>Rhodospirillales</taxon>
        <taxon>Dongiaceae</taxon>
        <taxon>Dongia</taxon>
    </lineage>
</organism>
<dbReference type="Proteomes" id="UP001271769">
    <property type="component" value="Unassembled WGS sequence"/>
</dbReference>
<dbReference type="PANTHER" id="PTHR38767">
    <property type="entry name" value="DNA POLYMERASE III SUBUNIT CHI"/>
    <property type="match status" value="1"/>
</dbReference>
<dbReference type="NCBIfam" id="NF004347">
    <property type="entry name" value="PRK05728.1-4"/>
    <property type="match status" value="1"/>
</dbReference>
<accession>A0ABU5DTY2</accession>
<keyword evidence="1" id="KW-0808">Transferase</keyword>
<protein>
    <submittedName>
        <fullName evidence="1">DNA polymerase III subunit chi</fullName>
        <ecNumber evidence="1">2.7.7.7</ecNumber>
    </submittedName>
</protein>
<dbReference type="EMBL" id="JAXCLX010000001">
    <property type="protein sequence ID" value="MDY0870760.1"/>
    <property type="molecule type" value="Genomic_DNA"/>
</dbReference>
<name>A0ABU5DTY2_9PROT</name>
<proteinExistence type="predicted"/>
<keyword evidence="2" id="KW-1185">Reference proteome</keyword>
<evidence type="ECO:0000313" key="1">
    <source>
        <dbReference type="EMBL" id="MDY0870760.1"/>
    </source>
</evidence>
<evidence type="ECO:0000313" key="2">
    <source>
        <dbReference type="Proteomes" id="UP001271769"/>
    </source>
</evidence>
<dbReference type="Pfam" id="PF04364">
    <property type="entry name" value="DNA_pol3_chi"/>
    <property type="match status" value="1"/>
</dbReference>
<dbReference type="RefSeq" id="WP_320499095.1">
    <property type="nucleotide sequence ID" value="NZ_JAXCLX010000001.1"/>
</dbReference>
<dbReference type="EC" id="2.7.7.7" evidence="1"/>
<dbReference type="InterPro" id="IPR007459">
    <property type="entry name" value="DNA_pol3_chi"/>
</dbReference>
<dbReference type="PANTHER" id="PTHR38767:SF1">
    <property type="entry name" value="DNA POLYMERASE III SUBUNIT CHI"/>
    <property type="match status" value="1"/>
</dbReference>
<dbReference type="InterPro" id="IPR036768">
    <property type="entry name" value="PolIII_chi_sf"/>
</dbReference>
<sequence length="156" mass="17354">MAEIRFYHLTKSRLEEALTRLLRRVIDRQDRAVVMAGSTERVEALNAHLWNFDPPSFLPHGSAKDGNAADQPVYLTAQFENPNGAKLLLLCDGAGAPPASDLDAMGFTLVCTLFNGLDEEAVGTARAQWRDYKNAGQQLVYYQQDEDGGWVEKARQ</sequence>
<comment type="caution">
    <text evidence="1">The sequence shown here is derived from an EMBL/GenBank/DDBJ whole genome shotgun (WGS) entry which is preliminary data.</text>
</comment>
<dbReference type="GO" id="GO:0003887">
    <property type="term" value="F:DNA-directed DNA polymerase activity"/>
    <property type="evidence" value="ECO:0007669"/>
    <property type="project" value="UniProtKB-EC"/>
</dbReference>
<keyword evidence="1" id="KW-0548">Nucleotidyltransferase</keyword>
<dbReference type="SUPFAM" id="SSF102400">
    <property type="entry name" value="DNA polymerase III chi subunit"/>
    <property type="match status" value="1"/>
</dbReference>
<dbReference type="Gene3D" id="3.40.50.10110">
    <property type="entry name" value="DNA polymerase III subunit chi"/>
    <property type="match status" value="1"/>
</dbReference>
<gene>
    <name evidence="1" type="ORF">SMD31_02460</name>
</gene>